<dbReference type="InterPro" id="IPR038695">
    <property type="entry name" value="Saro_0823-like_sf"/>
</dbReference>
<dbReference type="Proteomes" id="UP000607197">
    <property type="component" value="Unassembled WGS sequence"/>
</dbReference>
<reference evidence="1" key="1">
    <citation type="journal article" date="2014" name="Int. J. Syst. Evol. Microbiol.">
        <title>Complete genome sequence of Corynebacterium casei LMG S-19264T (=DSM 44701T), isolated from a smear-ripened cheese.</title>
        <authorList>
            <consortium name="US DOE Joint Genome Institute (JGI-PGF)"/>
            <person name="Walter F."/>
            <person name="Albersmeier A."/>
            <person name="Kalinowski J."/>
            <person name="Ruckert C."/>
        </authorList>
    </citation>
    <scope>NUCLEOTIDE SEQUENCE</scope>
    <source>
        <strain evidence="1">JCM 19596</strain>
    </source>
</reference>
<sequence>MRLVHDPADGDARVLAADVEVADSFFARARGLTFRRAIPDDYALAFPFGRVKRDALHMLFVPFAVDAVWTVDDEVRGKKRLPAWTGHTAFRADAVYELPAGAADDVDVGDTVRLEED</sequence>
<keyword evidence="2" id="KW-1185">Reference proteome</keyword>
<protein>
    <recommendedName>
        <fullName evidence="3">DUF192 domain-containing protein</fullName>
    </recommendedName>
</protein>
<dbReference type="Gene3D" id="2.60.120.1140">
    <property type="entry name" value="Protein of unknown function DUF192"/>
    <property type="match status" value="1"/>
</dbReference>
<dbReference type="EMBL" id="BMPG01000002">
    <property type="protein sequence ID" value="GGL63579.1"/>
    <property type="molecule type" value="Genomic_DNA"/>
</dbReference>
<dbReference type="AlphaFoldDB" id="A0A830FJV4"/>
<evidence type="ECO:0000313" key="1">
    <source>
        <dbReference type="EMBL" id="GGL63579.1"/>
    </source>
</evidence>
<evidence type="ECO:0000313" key="2">
    <source>
        <dbReference type="Proteomes" id="UP000607197"/>
    </source>
</evidence>
<dbReference type="Pfam" id="PF02643">
    <property type="entry name" value="DUF192"/>
    <property type="match status" value="1"/>
</dbReference>
<name>A0A830FJV4_9EURY</name>
<organism evidence="1 2">
    <name type="scientific">Halocalculus aciditolerans</name>
    <dbReference type="NCBI Taxonomy" id="1383812"/>
    <lineage>
        <taxon>Archaea</taxon>
        <taxon>Methanobacteriati</taxon>
        <taxon>Methanobacteriota</taxon>
        <taxon>Stenosarchaea group</taxon>
        <taxon>Halobacteria</taxon>
        <taxon>Halobacteriales</taxon>
        <taxon>Halobacteriaceae</taxon>
        <taxon>Halocalculus</taxon>
    </lineage>
</organism>
<comment type="caution">
    <text evidence="1">The sequence shown here is derived from an EMBL/GenBank/DDBJ whole genome shotgun (WGS) entry which is preliminary data.</text>
</comment>
<dbReference type="RefSeq" id="WP_188978830.1">
    <property type="nucleotide sequence ID" value="NZ_BMPG01000002.1"/>
</dbReference>
<gene>
    <name evidence="1" type="ORF">GCM10009039_21870</name>
</gene>
<reference evidence="1" key="2">
    <citation type="submission" date="2020-09" db="EMBL/GenBank/DDBJ databases">
        <authorList>
            <person name="Sun Q."/>
            <person name="Ohkuma M."/>
        </authorList>
    </citation>
    <scope>NUCLEOTIDE SEQUENCE</scope>
    <source>
        <strain evidence="1">JCM 19596</strain>
    </source>
</reference>
<proteinExistence type="predicted"/>
<evidence type="ECO:0008006" key="3">
    <source>
        <dbReference type="Google" id="ProtNLM"/>
    </source>
</evidence>
<dbReference type="InterPro" id="IPR003795">
    <property type="entry name" value="DUF192"/>
</dbReference>
<accession>A0A830FJV4</accession>
<dbReference type="OrthoDB" id="64208at2157"/>